<dbReference type="AlphaFoldDB" id="G0R1R3"/>
<dbReference type="RefSeq" id="XP_004029801.1">
    <property type="nucleotide sequence ID" value="XM_004029753.1"/>
</dbReference>
<dbReference type="EMBL" id="GL984229">
    <property type="protein sequence ID" value="EGR28565.1"/>
    <property type="molecule type" value="Genomic_DNA"/>
</dbReference>
<proteinExistence type="predicted"/>
<evidence type="ECO:0000313" key="1">
    <source>
        <dbReference type="EMBL" id="EGR28565.1"/>
    </source>
</evidence>
<accession>G0R1R3</accession>
<dbReference type="GeneID" id="14904677"/>
<organism evidence="1 2">
    <name type="scientific">Ichthyophthirius multifiliis</name>
    <name type="common">White spot disease agent</name>
    <name type="synonym">Ich</name>
    <dbReference type="NCBI Taxonomy" id="5932"/>
    <lineage>
        <taxon>Eukaryota</taxon>
        <taxon>Sar</taxon>
        <taxon>Alveolata</taxon>
        <taxon>Ciliophora</taxon>
        <taxon>Intramacronucleata</taxon>
        <taxon>Oligohymenophorea</taxon>
        <taxon>Hymenostomatida</taxon>
        <taxon>Ophryoglenina</taxon>
        <taxon>Ichthyophthirius</taxon>
    </lineage>
</organism>
<protein>
    <submittedName>
        <fullName evidence="1">Uncharacterized protein</fullName>
    </submittedName>
</protein>
<evidence type="ECO:0000313" key="2">
    <source>
        <dbReference type="Proteomes" id="UP000008983"/>
    </source>
</evidence>
<name>G0R1R3_ICHMU</name>
<dbReference type="Proteomes" id="UP000008983">
    <property type="component" value="Unassembled WGS sequence"/>
</dbReference>
<keyword evidence="2" id="KW-1185">Reference proteome</keyword>
<dbReference type="InParanoid" id="G0R1R3"/>
<sequence>MLIISLNQQKKSFYNMMVKLEYLVIFWKSFQFNQADCDNNLQENCKKFYKEYLDFYQKFCDYNFFELYNGYPGYDFEKIFKNVQRIQLDNVTECTLEELINYEKTRSAYNTFLKQKKNQDQDPLLNLKQLIQSQIKQQQVQLKVNFRYFLIILSN</sequence>
<reference evidence="1 2" key="1">
    <citation type="submission" date="2011-07" db="EMBL/GenBank/DDBJ databases">
        <authorList>
            <person name="Coyne R."/>
            <person name="Brami D."/>
            <person name="Johnson J."/>
            <person name="Hostetler J."/>
            <person name="Hannick L."/>
            <person name="Clark T."/>
            <person name="Cassidy-Hanley D."/>
            <person name="Inman J."/>
        </authorList>
    </citation>
    <scope>NUCLEOTIDE SEQUENCE [LARGE SCALE GENOMIC DNA]</scope>
    <source>
        <strain evidence="1 2">G5</strain>
    </source>
</reference>
<gene>
    <name evidence="1" type="ORF">IMG5_172370</name>
</gene>